<dbReference type="SUPFAM" id="SSF48403">
    <property type="entry name" value="Ankyrin repeat"/>
    <property type="match status" value="1"/>
</dbReference>
<evidence type="ECO:0000256" key="3">
    <source>
        <dbReference type="PROSITE-ProRule" id="PRU00023"/>
    </source>
</evidence>
<evidence type="ECO:0000313" key="4">
    <source>
        <dbReference type="EMBL" id="ONM48703.1"/>
    </source>
</evidence>
<protein>
    <submittedName>
        <fullName evidence="4">Uncharacterized protein</fullName>
    </submittedName>
</protein>
<evidence type="ECO:0000256" key="1">
    <source>
        <dbReference type="ARBA" id="ARBA00022737"/>
    </source>
</evidence>
<dbReference type="Proteomes" id="UP000188836">
    <property type="component" value="Unassembled WGS sequence"/>
</dbReference>
<reference evidence="4 5" key="1">
    <citation type="journal article" date="2016" name="Antonie Van Leeuwenhoek">
        <title>Nocardia donostiensis sp. nov., isolated from human respiratory specimens.</title>
        <authorList>
            <person name="Ercibengoa M."/>
            <person name="Bell M."/>
            <person name="Marimon J.M."/>
            <person name="Humrighouse B."/>
            <person name="Klenk H.P."/>
            <person name="Potter G."/>
            <person name="Perez-Trallero E."/>
        </authorList>
    </citation>
    <scope>NUCLEOTIDE SEQUENCE [LARGE SCALE GENOMIC DNA]</scope>
    <source>
        <strain evidence="4 5">X1655</strain>
    </source>
</reference>
<evidence type="ECO:0000256" key="2">
    <source>
        <dbReference type="ARBA" id="ARBA00023043"/>
    </source>
</evidence>
<dbReference type="STRING" id="1538463.B0T36_04475"/>
<name>A0A1W0B5K7_9NOCA</name>
<dbReference type="SMART" id="SM00248">
    <property type="entry name" value="ANK"/>
    <property type="match status" value="3"/>
</dbReference>
<dbReference type="Gene3D" id="1.25.40.20">
    <property type="entry name" value="Ankyrin repeat-containing domain"/>
    <property type="match status" value="1"/>
</dbReference>
<dbReference type="InterPro" id="IPR002110">
    <property type="entry name" value="Ankyrin_rpt"/>
</dbReference>
<dbReference type="InterPro" id="IPR036770">
    <property type="entry name" value="Ankyrin_rpt-contain_sf"/>
</dbReference>
<accession>A0A1W0B5K7</accession>
<dbReference type="PANTHER" id="PTHR24189:SF50">
    <property type="entry name" value="ANKYRIN REPEAT AND SOCS BOX PROTEIN 2"/>
    <property type="match status" value="1"/>
</dbReference>
<dbReference type="RefSeq" id="WP_077116615.1">
    <property type="nucleotide sequence ID" value="NZ_LOKT01000002.1"/>
</dbReference>
<dbReference type="EMBL" id="MUMY01000008">
    <property type="protein sequence ID" value="ONM48703.1"/>
    <property type="molecule type" value="Genomic_DNA"/>
</dbReference>
<dbReference type="PROSITE" id="PS50297">
    <property type="entry name" value="ANK_REP_REGION"/>
    <property type="match status" value="1"/>
</dbReference>
<keyword evidence="2 3" id="KW-0040">ANK repeat</keyword>
<keyword evidence="1" id="KW-0677">Repeat</keyword>
<dbReference type="Pfam" id="PF12796">
    <property type="entry name" value="Ank_2"/>
    <property type="match status" value="1"/>
</dbReference>
<organism evidence="4 5">
    <name type="scientific">Nocardia donostiensis</name>
    <dbReference type="NCBI Taxonomy" id="1538463"/>
    <lineage>
        <taxon>Bacteria</taxon>
        <taxon>Bacillati</taxon>
        <taxon>Actinomycetota</taxon>
        <taxon>Actinomycetes</taxon>
        <taxon>Mycobacteriales</taxon>
        <taxon>Nocardiaceae</taxon>
        <taxon>Nocardia</taxon>
    </lineage>
</organism>
<dbReference type="InterPro" id="IPR050745">
    <property type="entry name" value="Multifunctional_regulatory"/>
</dbReference>
<evidence type="ECO:0000313" key="5">
    <source>
        <dbReference type="Proteomes" id="UP000188836"/>
    </source>
</evidence>
<comment type="caution">
    <text evidence="4">The sequence shown here is derived from an EMBL/GenBank/DDBJ whole genome shotgun (WGS) entry which is preliminary data.</text>
</comment>
<dbReference type="PANTHER" id="PTHR24189">
    <property type="entry name" value="MYOTROPHIN"/>
    <property type="match status" value="1"/>
</dbReference>
<dbReference type="OrthoDB" id="4722540at2"/>
<keyword evidence="5" id="KW-1185">Reference proteome</keyword>
<dbReference type="AlphaFoldDB" id="A0A1W0B5K7"/>
<proteinExistence type="predicted"/>
<sequence>MEKLFKAIRRGDIDVVRAVLDKDPTLIAAVRKPPPKKDTGQQPLGIALKTANYEIARLLLERGANVNFIEDESVDGRQPVLNDAIEAAIASALFTLPDPDEAAASLAVLRLMLELGADVTATHPDSGLTPLWWAAFRVQRRVPHGQGLKPRHVAGITEVFQTLLGAGADPDETIEWVRPRANPQETPWRTRTNLREYLIENSTGTYGKISRGLLAILENRRPDDADLEL</sequence>
<gene>
    <name evidence="4" type="ORF">B0T46_11800</name>
</gene>
<feature type="repeat" description="ANK" evidence="3">
    <location>
        <begin position="39"/>
        <end position="71"/>
    </location>
</feature>
<dbReference type="PROSITE" id="PS50088">
    <property type="entry name" value="ANK_REPEAT"/>
    <property type="match status" value="1"/>
</dbReference>